<sequence length="307" mass="36205">MGNKKDSESLPDFHKNPPKLDKKAYEKELKRLQAELVNLQQWVVETGARVVIVMEGRDAAGKGSAIKRITQYLNPRSARIEALPTPSSREKGQWYFQRYIEKLPTAGEIVIFDRSWYNRAGVERVMGFCTSQEYRRFLHQAPIFERLLVEDGIHLRKYWFSVSDEEQISRFQDRLSDPLRRWKLSPMDLQSITKWEDYSRAKDEMFIHTDIPSAPWYTVESEDKKRSRINVISHLLSTIPYEKIDRPLPEIPERPNPDTDYERPPRDEFRYVPDVAAHLEEDRIEAVKQEKKDKKASKKEKKGKKKA</sequence>
<dbReference type="PANTHER" id="PTHR34383">
    <property type="entry name" value="POLYPHOSPHATE:AMP PHOSPHOTRANSFERASE-RELATED"/>
    <property type="match status" value="1"/>
</dbReference>
<dbReference type="AlphaFoldDB" id="M1TPM2"/>
<dbReference type="GO" id="GO:0008976">
    <property type="term" value="F:polyphosphate kinase activity"/>
    <property type="evidence" value="ECO:0007669"/>
    <property type="project" value="UniProtKB-UniRule"/>
</dbReference>
<evidence type="ECO:0000256" key="1">
    <source>
        <dbReference type="ARBA" id="ARBA00009924"/>
    </source>
</evidence>
<comment type="subunit">
    <text evidence="4">Homotetramer.</text>
</comment>
<keyword evidence="3 4" id="KW-0418">Kinase</keyword>
<evidence type="ECO:0000313" key="7">
    <source>
        <dbReference type="EMBL" id="AGG66311.1"/>
    </source>
</evidence>
<organism evidence="7 8">
    <name type="scientific">Corynebacterium callunae DSM 20147</name>
    <dbReference type="NCBI Taxonomy" id="1121353"/>
    <lineage>
        <taxon>Bacteria</taxon>
        <taxon>Bacillati</taxon>
        <taxon>Actinomycetota</taxon>
        <taxon>Actinomycetes</taxon>
        <taxon>Mycobacteriales</taxon>
        <taxon>Corynebacteriaceae</taxon>
        <taxon>Corynebacterium</taxon>
    </lineage>
</organism>
<feature type="region of interest" description="Disordered" evidence="5">
    <location>
        <begin position="282"/>
        <end position="307"/>
    </location>
</feature>
<dbReference type="InterPro" id="IPR022486">
    <property type="entry name" value="PPK2_PA0141"/>
</dbReference>
<dbReference type="KEGG" id="ccn:H924_04325"/>
<dbReference type="RefSeq" id="WP_015650746.1">
    <property type="nucleotide sequence ID" value="NC_020506.1"/>
</dbReference>
<dbReference type="Pfam" id="PF03976">
    <property type="entry name" value="PPK2"/>
    <property type="match status" value="1"/>
</dbReference>
<dbReference type="InterPro" id="IPR022488">
    <property type="entry name" value="PPK2-related"/>
</dbReference>
<dbReference type="EMBL" id="CP004354">
    <property type="protein sequence ID" value="AGG66311.1"/>
    <property type="molecule type" value="Genomic_DNA"/>
</dbReference>
<dbReference type="Proteomes" id="UP000011760">
    <property type="component" value="Chromosome"/>
</dbReference>
<dbReference type="STRING" id="1121353.H924_04325"/>
<feature type="domain" description="Polyphosphate kinase-2-related" evidence="6">
    <location>
        <begin position="19"/>
        <end position="246"/>
    </location>
</feature>
<feature type="region of interest" description="Disordered" evidence="5">
    <location>
        <begin position="246"/>
        <end position="269"/>
    </location>
</feature>
<dbReference type="PANTHER" id="PTHR34383:SF1">
    <property type="entry name" value="ADP-POLYPHOSPHATE PHOSPHOTRANSFERASE"/>
    <property type="match status" value="1"/>
</dbReference>
<proteinExistence type="inferred from homology"/>
<evidence type="ECO:0000256" key="3">
    <source>
        <dbReference type="ARBA" id="ARBA00022777"/>
    </source>
</evidence>
<keyword evidence="2 4" id="KW-0808">Transferase</keyword>
<protein>
    <recommendedName>
        <fullName evidence="4">ADP/GDP-polyphosphate phosphotransferase</fullName>
        <ecNumber evidence="4">2.7.4.-</ecNumber>
    </recommendedName>
    <alternativeName>
        <fullName evidence="4">Polyphosphate kinase PPK2</fullName>
    </alternativeName>
</protein>
<dbReference type="NCBIfam" id="TIGR03707">
    <property type="entry name" value="PPK2_P_aer"/>
    <property type="match status" value="1"/>
</dbReference>
<dbReference type="GO" id="GO:0006793">
    <property type="term" value="P:phosphorus metabolic process"/>
    <property type="evidence" value="ECO:0007669"/>
    <property type="project" value="InterPro"/>
</dbReference>
<gene>
    <name evidence="7" type="ORF">H924_04325</name>
</gene>
<evidence type="ECO:0000256" key="2">
    <source>
        <dbReference type="ARBA" id="ARBA00022679"/>
    </source>
</evidence>
<reference evidence="7 8" key="1">
    <citation type="submission" date="2013-02" db="EMBL/GenBank/DDBJ databases">
        <title>The complete genome sequence of Corynebacterium callunae DSM 20147.</title>
        <authorList>
            <person name="Ruckert C."/>
            <person name="Albersmeier A."/>
            <person name="Kalinowski J."/>
        </authorList>
    </citation>
    <scope>NUCLEOTIDE SEQUENCE [LARGE SCALE GENOMIC DNA]</scope>
    <source>
        <strain evidence="7 8">DSM 20147</strain>
    </source>
</reference>
<evidence type="ECO:0000259" key="6">
    <source>
        <dbReference type="Pfam" id="PF03976"/>
    </source>
</evidence>
<dbReference type="InterPro" id="IPR016898">
    <property type="entry name" value="Polyphosphate_phosphotransfera"/>
</dbReference>
<dbReference type="OrthoDB" id="9775224at2"/>
<evidence type="ECO:0000256" key="4">
    <source>
        <dbReference type="RuleBase" id="RU369062"/>
    </source>
</evidence>
<comment type="function">
    <text evidence="4">Uses inorganic polyphosphate (polyP) as a donor to convert GDP to GTP or ADP to ATP.</text>
</comment>
<dbReference type="EC" id="2.7.4.-" evidence="4"/>
<dbReference type="SUPFAM" id="SSF52540">
    <property type="entry name" value="P-loop containing nucleoside triphosphate hydrolases"/>
    <property type="match status" value="1"/>
</dbReference>
<evidence type="ECO:0000256" key="5">
    <source>
        <dbReference type="SAM" id="MobiDB-lite"/>
    </source>
</evidence>
<feature type="compositionally biased region" description="Basic and acidic residues" evidence="5">
    <location>
        <begin position="282"/>
        <end position="293"/>
    </location>
</feature>
<dbReference type="eggNOG" id="COG2326">
    <property type="taxonomic scope" value="Bacteria"/>
</dbReference>
<feature type="compositionally biased region" description="Basic residues" evidence="5">
    <location>
        <begin position="294"/>
        <end position="307"/>
    </location>
</feature>
<dbReference type="InterPro" id="IPR027417">
    <property type="entry name" value="P-loop_NTPase"/>
</dbReference>
<dbReference type="HOGENOM" id="CLU_048699_3_0_11"/>
<evidence type="ECO:0000313" key="8">
    <source>
        <dbReference type="Proteomes" id="UP000011760"/>
    </source>
</evidence>
<accession>M1TPM2</accession>
<dbReference type="Gene3D" id="3.40.50.300">
    <property type="entry name" value="P-loop containing nucleotide triphosphate hydrolases"/>
    <property type="match status" value="1"/>
</dbReference>
<comment type="similarity">
    <text evidence="1 4">Belongs to the polyphosphate kinase 2 (PPK2) family. Class I subfamily.</text>
</comment>
<dbReference type="PIRSF" id="PIRSF028756">
    <property type="entry name" value="PPK2_prd"/>
    <property type="match status" value="1"/>
</dbReference>
<dbReference type="PATRIC" id="fig|1121353.3.peg.887"/>
<keyword evidence="8" id="KW-1185">Reference proteome</keyword>
<name>M1TPM2_9CORY</name>